<proteinExistence type="predicted"/>
<dbReference type="STRING" id="1802114.A2719_00420"/>
<protein>
    <recommendedName>
        <fullName evidence="4">Peptidoglycan binding-like domain-containing protein</fullName>
    </recommendedName>
</protein>
<feature type="coiled-coil region" evidence="1">
    <location>
        <begin position="388"/>
        <end position="415"/>
    </location>
</feature>
<feature type="signal peptide" evidence="3">
    <location>
        <begin position="1"/>
        <end position="29"/>
    </location>
</feature>
<feature type="region of interest" description="Disordered" evidence="2">
    <location>
        <begin position="127"/>
        <end position="179"/>
    </location>
</feature>
<feature type="domain" description="Peptidoglycan binding-like" evidence="4">
    <location>
        <begin position="313"/>
        <end position="371"/>
    </location>
</feature>
<feature type="domain" description="Peptidoglycan binding-like" evidence="4">
    <location>
        <begin position="212"/>
        <end position="276"/>
    </location>
</feature>
<dbReference type="AlphaFoldDB" id="A0A1G2FZX9"/>
<keyword evidence="1" id="KW-0175">Coiled coil</keyword>
<dbReference type="InterPro" id="IPR036365">
    <property type="entry name" value="PGBD-like_sf"/>
</dbReference>
<dbReference type="InterPro" id="IPR002477">
    <property type="entry name" value="Peptidoglycan-bd-like"/>
</dbReference>
<organism evidence="5 6">
    <name type="scientific">Candidatus Ryanbacteria bacterium RIFCSPHIGHO2_01_FULL_45_22</name>
    <dbReference type="NCBI Taxonomy" id="1802114"/>
    <lineage>
        <taxon>Bacteria</taxon>
        <taxon>Candidatus Ryaniibacteriota</taxon>
    </lineage>
</organism>
<dbReference type="Pfam" id="PF01471">
    <property type="entry name" value="PG_binding_1"/>
    <property type="match status" value="2"/>
</dbReference>
<evidence type="ECO:0000259" key="4">
    <source>
        <dbReference type="Pfam" id="PF01471"/>
    </source>
</evidence>
<gene>
    <name evidence="5" type="ORF">A2719_00420</name>
</gene>
<evidence type="ECO:0000313" key="5">
    <source>
        <dbReference type="EMBL" id="OGZ43150.1"/>
    </source>
</evidence>
<sequence length="419" mass="43256">MNYKHWLYSVPSILIALFLSVLSASQVYAVSVSQDVTLQTTSGSDITLLSGSDFDTLTVNSNSFTFTLSGSQSVSLRDNDSQILKTNIDGLQGSCSSGNSEITLPASKGSSITLSIEGFACSSGGGGGGSYTSSGGSSPSSESTQTTTAATTTASTTTQVVTQTTPSSYLEGAPPPAMPLDGITPPPVLPSITASVFPGLMQIKRGLDVGATGEDVRVLQEALASMSDVYPEGKVSGFYGALTKAAVGKFQMKYGLVSSVSDPGYGYVGPKTRAKLQEVFAINSTTSMPNQSSASVLPSSSAVLTRDLALGATGDDVTQLQAFLAADSELYPEGKVTGYYGSLTVAAVKRFQAKHGISQLGRVGPQTLKKLNEVMGQGSGVPDVPAAMQEDEEAKADLQKQIADLQALIESLTKQVSAQ</sequence>
<keyword evidence="3" id="KW-0732">Signal</keyword>
<dbReference type="EMBL" id="MHNK01000019">
    <property type="protein sequence ID" value="OGZ43150.1"/>
    <property type="molecule type" value="Genomic_DNA"/>
</dbReference>
<feature type="compositionally biased region" description="Low complexity" evidence="2">
    <location>
        <begin position="131"/>
        <end position="169"/>
    </location>
</feature>
<dbReference type="InterPro" id="IPR036366">
    <property type="entry name" value="PGBDSf"/>
</dbReference>
<evidence type="ECO:0000256" key="2">
    <source>
        <dbReference type="SAM" id="MobiDB-lite"/>
    </source>
</evidence>
<evidence type="ECO:0000256" key="3">
    <source>
        <dbReference type="SAM" id="SignalP"/>
    </source>
</evidence>
<evidence type="ECO:0000313" key="6">
    <source>
        <dbReference type="Proteomes" id="UP000177480"/>
    </source>
</evidence>
<reference evidence="5 6" key="1">
    <citation type="journal article" date="2016" name="Nat. Commun.">
        <title>Thousands of microbial genomes shed light on interconnected biogeochemical processes in an aquifer system.</title>
        <authorList>
            <person name="Anantharaman K."/>
            <person name="Brown C.T."/>
            <person name="Hug L.A."/>
            <person name="Sharon I."/>
            <person name="Castelle C.J."/>
            <person name="Probst A.J."/>
            <person name="Thomas B.C."/>
            <person name="Singh A."/>
            <person name="Wilkins M.J."/>
            <person name="Karaoz U."/>
            <person name="Brodie E.L."/>
            <person name="Williams K.H."/>
            <person name="Hubbard S.S."/>
            <person name="Banfield J.F."/>
        </authorList>
    </citation>
    <scope>NUCLEOTIDE SEQUENCE [LARGE SCALE GENOMIC DNA]</scope>
</reference>
<comment type="caution">
    <text evidence="5">The sequence shown here is derived from an EMBL/GenBank/DDBJ whole genome shotgun (WGS) entry which is preliminary data.</text>
</comment>
<dbReference type="Gene3D" id="1.10.101.10">
    <property type="entry name" value="PGBD-like superfamily/PGBD"/>
    <property type="match status" value="2"/>
</dbReference>
<dbReference type="Proteomes" id="UP000177480">
    <property type="component" value="Unassembled WGS sequence"/>
</dbReference>
<feature type="chain" id="PRO_5009582924" description="Peptidoglycan binding-like domain-containing protein" evidence="3">
    <location>
        <begin position="30"/>
        <end position="419"/>
    </location>
</feature>
<dbReference type="SUPFAM" id="SSF47090">
    <property type="entry name" value="PGBD-like"/>
    <property type="match status" value="2"/>
</dbReference>
<evidence type="ECO:0000256" key="1">
    <source>
        <dbReference type="SAM" id="Coils"/>
    </source>
</evidence>
<name>A0A1G2FZX9_9BACT</name>
<accession>A0A1G2FZX9</accession>